<evidence type="ECO:0000313" key="3">
    <source>
        <dbReference type="Proteomes" id="UP000054538"/>
    </source>
</evidence>
<protein>
    <recommendedName>
        <fullName evidence="1">DUF6589 domain-containing protein</fullName>
    </recommendedName>
</protein>
<dbReference type="Proteomes" id="UP000054538">
    <property type="component" value="Unassembled WGS sequence"/>
</dbReference>
<proteinExistence type="predicted"/>
<dbReference type="Pfam" id="PF20231">
    <property type="entry name" value="DUF6589"/>
    <property type="match status" value="1"/>
</dbReference>
<sequence length="437" mass="49519">MRLEPSLHVTLPHGMSPLCTHFETCQHRSDPVLQHMECRKMPKCYQTKQYHLCTSTIDESSVTGNIAVIQDAYINQLKMMHDQLLNLAVPSINNQSTNACICDTNPFTRLQFLQLGFGLFHLCMNLIWALLHVHWGSIHKPGSLSYFFAILDYYHTLLVTLLQILRGIILDAWKVKCGYSSLATFAASKPTLSELISIAHKILKNHASLTYENPKIKGKESTTTASPNHAHHNLHILTRDLLYMLELVQACSDDDFGACSNNYCSEILCFIFNLKKLLYRNIMHDNMLVNLTGLEGHCMLIDLNIEHLIHFLKCFFTAKGVYASWDRLGDISATVDLFLHVKKQVGQALGIGYHGITHITPDTSACVNKIAHKVGKLRLHQYNPLREENEEFKPVVDAFYTGEQKLKSVTLSTFNRKVKNMIAGEGWEVEDDELPPA</sequence>
<accession>A0A0D0DGK8</accession>
<dbReference type="InterPro" id="IPR046496">
    <property type="entry name" value="DUF6589"/>
</dbReference>
<reference evidence="3" key="2">
    <citation type="submission" date="2015-01" db="EMBL/GenBank/DDBJ databases">
        <title>Evolutionary Origins and Diversification of the Mycorrhizal Mutualists.</title>
        <authorList>
            <consortium name="DOE Joint Genome Institute"/>
            <consortium name="Mycorrhizal Genomics Consortium"/>
            <person name="Kohler A."/>
            <person name="Kuo A."/>
            <person name="Nagy L.G."/>
            <person name="Floudas D."/>
            <person name="Copeland A."/>
            <person name="Barry K.W."/>
            <person name="Cichocki N."/>
            <person name="Veneault-Fourrey C."/>
            <person name="LaButti K."/>
            <person name="Lindquist E.A."/>
            <person name="Lipzen A."/>
            <person name="Lundell T."/>
            <person name="Morin E."/>
            <person name="Murat C."/>
            <person name="Riley R."/>
            <person name="Ohm R."/>
            <person name="Sun H."/>
            <person name="Tunlid A."/>
            <person name="Henrissat B."/>
            <person name="Grigoriev I.V."/>
            <person name="Hibbett D.S."/>
            <person name="Martin F."/>
        </authorList>
    </citation>
    <scope>NUCLEOTIDE SEQUENCE [LARGE SCALE GENOMIC DNA]</scope>
    <source>
        <strain evidence="3">Ve08.2h10</strain>
    </source>
</reference>
<dbReference type="InParanoid" id="A0A0D0DGK8"/>
<evidence type="ECO:0000313" key="2">
    <source>
        <dbReference type="EMBL" id="KIK77060.1"/>
    </source>
</evidence>
<evidence type="ECO:0000259" key="1">
    <source>
        <dbReference type="Pfam" id="PF20231"/>
    </source>
</evidence>
<reference evidence="2 3" key="1">
    <citation type="submission" date="2014-04" db="EMBL/GenBank/DDBJ databases">
        <authorList>
            <consortium name="DOE Joint Genome Institute"/>
            <person name="Kuo A."/>
            <person name="Kohler A."/>
            <person name="Jargeat P."/>
            <person name="Nagy L.G."/>
            <person name="Floudas D."/>
            <person name="Copeland A."/>
            <person name="Barry K.W."/>
            <person name="Cichocki N."/>
            <person name="Veneault-Fourrey C."/>
            <person name="LaButti K."/>
            <person name="Lindquist E.A."/>
            <person name="Lipzen A."/>
            <person name="Lundell T."/>
            <person name="Morin E."/>
            <person name="Murat C."/>
            <person name="Sun H."/>
            <person name="Tunlid A."/>
            <person name="Henrissat B."/>
            <person name="Grigoriev I.V."/>
            <person name="Hibbett D.S."/>
            <person name="Martin F."/>
            <person name="Nordberg H.P."/>
            <person name="Cantor M.N."/>
            <person name="Hua S.X."/>
        </authorList>
    </citation>
    <scope>NUCLEOTIDE SEQUENCE [LARGE SCALE GENOMIC DNA]</scope>
    <source>
        <strain evidence="2 3">Ve08.2h10</strain>
    </source>
</reference>
<feature type="domain" description="DUF6589" evidence="1">
    <location>
        <begin position="19"/>
        <end position="358"/>
    </location>
</feature>
<organism evidence="2 3">
    <name type="scientific">Paxillus rubicundulus Ve08.2h10</name>
    <dbReference type="NCBI Taxonomy" id="930991"/>
    <lineage>
        <taxon>Eukaryota</taxon>
        <taxon>Fungi</taxon>
        <taxon>Dikarya</taxon>
        <taxon>Basidiomycota</taxon>
        <taxon>Agaricomycotina</taxon>
        <taxon>Agaricomycetes</taxon>
        <taxon>Agaricomycetidae</taxon>
        <taxon>Boletales</taxon>
        <taxon>Paxilineae</taxon>
        <taxon>Paxillaceae</taxon>
        <taxon>Paxillus</taxon>
    </lineage>
</organism>
<keyword evidence="3" id="KW-1185">Reference proteome</keyword>
<dbReference type="AlphaFoldDB" id="A0A0D0DGK8"/>
<name>A0A0D0DGK8_9AGAM</name>
<dbReference type="EMBL" id="KN827164">
    <property type="protein sequence ID" value="KIK77060.1"/>
    <property type="molecule type" value="Genomic_DNA"/>
</dbReference>
<dbReference type="HOGENOM" id="CLU_039529_0_0_1"/>
<gene>
    <name evidence="2" type="ORF">PAXRUDRAFT_36838</name>
</gene>
<dbReference type="OrthoDB" id="3040861at2759"/>